<dbReference type="Gene3D" id="1.50.40.10">
    <property type="entry name" value="Mitochondrial carrier domain"/>
    <property type="match status" value="1"/>
</dbReference>
<dbReference type="eggNOG" id="KOG0768">
    <property type="taxonomic scope" value="Eukaryota"/>
</dbReference>
<keyword evidence="12" id="KW-1185">Reference proteome</keyword>
<dbReference type="InterPro" id="IPR023395">
    <property type="entry name" value="MCP_dom_sf"/>
</dbReference>
<dbReference type="PROSITE" id="PS50920">
    <property type="entry name" value="SOLCAR"/>
    <property type="match status" value="3"/>
</dbReference>
<accession>A4RQP8</accession>
<dbReference type="EMBL" id="CP000581">
    <property type="protein sequence ID" value="ABO94064.1"/>
    <property type="molecule type" value="Genomic_DNA"/>
</dbReference>
<comment type="similarity">
    <text evidence="2 9">Belongs to the mitochondrial carrier (TC 2.A.29) family.</text>
</comment>
<evidence type="ECO:0000256" key="1">
    <source>
        <dbReference type="ARBA" id="ARBA00004141"/>
    </source>
</evidence>
<evidence type="ECO:0000313" key="11">
    <source>
        <dbReference type="EMBL" id="ABO94064.1"/>
    </source>
</evidence>
<dbReference type="Pfam" id="PF00153">
    <property type="entry name" value="Mito_carr"/>
    <property type="match status" value="2"/>
</dbReference>
<keyword evidence="6 10" id="KW-1133">Transmembrane helix</keyword>
<evidence type="ECO:0000256" key="6">
    <source>
        <dbReference type="ARBA" id="ARBA00022989"/>
    </source>
</evidence>
<dbReference type="HOGENOM" id="CLU_621729_0_0_1"/>
<evidence type="ECO:0000256" key="7">
    <source>
        <dbReference type="ARBA" id="ARBA00023136"/>
    </source>
</evidence>
<evidence type="ECO:0000256" key="2">
    <source>
        <dbReference type="ARBA" id="ARBA00006375"/>
    </source>
</evidence>
<name>A4RQP8_OSTLU</name>
<feature type="repeat" description="Solcar" evidence="8">
    <location>
        <begin position="131"/>
        <end position="234"/>
    </location>
</feature>
<dbReference type="RefSeq" id="XP_001415772.1">
    <property type="nucleotide sequence ID" value="XM_001415735.1"/>
</dbReference>
<organism evidence="11 12">
    <name type="scientific">Ostreococcus lucimarinus (strain CCE9901)</name>
    <dbReference type="NCBI Taxonomy" id="436017"/>
    <lineage>
        <taxon>Eukaryota</taxon>
        <taxon>Viridiplantae</taxon>
        <taxon>Chlorophyta</taxon>
        <taxon>Mamiellophyceae</taxon>
        <taxon>Mamiellales</taxon>
        <taxon>Bathycoccaceae</taxon>
        <taxon>Ostreococcus</taxon>
    </lineage>
</organism>
<dbReference type="Proteomes" id="UP000001568">
    <property type="component" value="Chromosome 1"/>
</dbReference>
<dbReference type="SUPFAM" id="SSF103506">
    <property type="entry name" value="Mitochondrial carrier"/>
    <property type="match status" value="1"/>
</dbReference>
<dbReference type="OMA" id="YTETDAY"/>
<feature type="transmembrane region" description="Helical" evidence="10">
    <location>
        <begin position="246"/>
        <end position="265"/>
    </location>
</feature>
<gene>
    <name evidence="11" type="ORF">OSTLU_92084</name>
</gene>
<feature type="repeat" description="Solcar" evidence="8">
    <location>
        <begin position="337"/>
        <end position="432"/>
    </location>
</feature>
<dbReference type="InterPro" id="IPR018108">
    <property type="entry name" value="MCP_transmembrane"/>
</dbReference>
<keyword evidence="3 9" id="KW-0813">Transport</keyword>
<feature type="transmembrane region" description="Helical" evidence="10">
    <location>
        <begin position="124"/>
        <end position="146"/>
    </location>
</feature>
<keyword evidence="4 8" id="KW-0812">Transmembrane</keyword>
<reference evidence="11 12" key="1">
    <citation type="journal article" date="2007" name="Proc. Natl. Acad. Sci. U.S.A.">
        <title>The tiny eukaryote Ostreococcus provides genomic insights into the paradox of plankton speciation.</title>
        <authorList>
            <person name="Palenik B."/>
            <person name="Grimwood J."/>
            <person name="Aerts A."/>
            <person name="Rouze P."/>
            <person name="Salamov A."/>
            <person name="Putnam N."/>
            <person name="Dupont C."/>
            <person name="Jorgensen R."/>
            <person name="Derelle E."/>
            <person name="Rombauts S."/>
            <person name="Zhou K."/>
            <person name="Otillar R."/>
            <person name="Merchant S.S."/>
            <person name="Podell S."/>
            <person name="Gaasterland T."/>
            <person name="Napoli C."/>
            <person name="Gendler K."/>
            <person name="Manuell A."/>
            <person name="Tai V."/>
            <person name="Vallon O."/>
            <person name="Piganeau G."/>
            <person name="Jancek S."/>
            <person name="Heijde M."/>
            <person name="Jabbari K."/>
            <person name="Bowler C."/>
            <person name="Lohr M."/>
            <person name="Robbens S."/>
            <person name="Werner G."/>
            <person name="Dubchak I."/>
            <person name="Pazour G.J."/>
            <person name="Ren Q."/>
            <person name="Paulsen I."/>
            <person name="Delwiche C."/>
            <person name="Schmutz J."/>
            <person name="Rokhsar D."/>
            <person name="Van de Peer Y."/>
            <person name="Moreau H."/>
            <person name="Grigoriev I.V."/>
        </authorList>
    </citation>
    <scope>NUCLEOTIDE SEQUENCE [LARGE SCALE GENOMIC DNA]</scope>
    <source>
        <strain evidence="11 12">CCE9901</strain>
    </source>
</reference>
<sequence length="441" mass="48038">MEARAEGFGSASSGVLYNPKRGVELENLLKLDEKARNRKASVLTRGNIDLLLQELNALQAVNEEALEQVDAELALLAAKNLEGQLSEYTETDAYANLSDQKKRLVNKRSNEASLQRRLKERKVIFGRLAAQGPVVVYGAALVASIVSNATMHPLDTIKVRKISLRQKKSKEVGASVDLSVDESADEIRGYDPTWDEIVGEGGVVSLYDGLSSNLFKEGIPLALYLGLYEYAKDILLQVDVMRPHPIVIYLIAGGFGEFFASILRLPAEAVKNGTQIGMSIPEALETNVLTPAARKNLFKCWKVALLRDIPFGGIQLAVFEYLKLLLVVASIQALDPDAPLTEALFGAFGGVCGAIFTTPVDVVITRMINERKSNADAGLPEDAPGTSPIDTALGVYSDSGLPGFFVGAKERVLYWGPAISIFLTVYCRIRQYYLPDIDISI</sequence>
<proteinExistence type="inferred from homology"/>
<dbReference type="PANTHER" id="PTHR45667">
    <property type="entry name" value="S-ADENOSYLMETHIONINE MITOCHONDRIAL CARRIER PROTEIN"/>
    <property type="match status" value="1"/>
</dbReference>
<evidence type="ECO:0000256" key="3">
    <source>
        <dbReference type="ARBA" id="ARBA00022448"/>
    </source>
</evidence>
<dbReference type="Gramene" id="ABO94064">
    <property type="protein sequence ID" value="ABO94064"/>
    <property type="gene ID" value="OSTLU_92084"/>
</dbReference>
<evidence type="ECO:0000256" key="4">
    <source>
        <dbReference type="ARBA" id="ARBA00022692"/>
    </source>
</evidence>
<feature type="transmembrane region" description="Helical" evidence="10">
    <location>
        <begin position="309"/>
        <end position="331"/>
    </location>
</feature>
<feature type="transmembrane region" description="Helical" evidence="10">
    <location>
        <begin position="343"/>
        <end position="364"/>
    </location>
</feature>
<comment type="subcellular location">
    <subcellularLocation>
        <location evidence="1">Membrane</location>
        <topology evidence="1">Multi-pass membrane protein</topology>
    </subcellularLocation>
</comment>
<dbReference type="GeneID" id="4999838"/>
<evidence type="ECO:0000256" key="5">
    <source>
        <dbReference type="ARBA" id="ARBA00022737"/>
    </source>
</evidence>
<dbReference type="GO" id="GO:0016020">
    <property type="term" value="C:membrane"/>
    <property type="evidence" value="ECO:0007669"/>
    <property type="project" value="UniProtKB-SubCell"/>
</dbReference>
<feature type="repeat" description="Solcar" evidence="8">
    <location>
        <begin position="244"/>
        <end position="325"/>
    </location>
</feature>
<evidence type="ECO:0000313" key="12">
    <source>
        <dbReference type="Proteomes" id="UP000001568"/>
    </source>
</evidence>
<dbReference type="OrthoDB" id="10253709at2759"/>
<protein>
    <submittedName>
        <fullName evidence="11">MC family transporter</fullName>
    </submittedName>
</protein>
<evidence type="ECO:0000256" key="10">
    <source>
        <dbReference type="SAM" id="Phobius"/>
    </source>
</evidence>
<evidence type="ECO:0000256" key="9">
    <source>
        <dbReference type="RuleBase" id="RU000488"/>
    </source>
</evidence>
<keyword evidence="5" id="KW-0677">Repeat</keyword>
<dbReference type="KEGG" id="olu:OSTLU_92084"/>
<dbReference type="AlphaFoldDB" id="A4RQP8"/>
<evidence type="ECO:0000256" key="8">
    <source>
        <dbReference type="PROSITE-ProRule" id="PRU00282"/>
    </source>
</evidence>
<keyword evidence="7 8" id="KW-0472">Membrane</keyword>